<proteinExistence type="predicted"/>
<name>A0AAW1X531_RUBAR</name>
<sequence>MGGGTVSDNLADATHLVLLSIQGCDVGFETFLQSLTEAEKHFLHNKGLHIVGLQWLEDCLEREPKTARGNIQLKTLWVGRIQHRRVQT</sequence>
<evidence type="ECO:0000259" key="1">
    <source>
        <dbReference type="PROSITE" id="PS50172"/>
    </source>
</evidence>
<dbReference type="Gene3D" id="3.40.50.10190">
    <property type="entry name" value="BRCT domain"/>
    <property type="match status" value="1"/>
</dbReference>
<dbReference type="AlphaFoldDB" id="A0AAW1X531"/>
<dbReference type="PROSITE" id="PS50172">
    <property type="entry name" value="BRCT"/>
    <property type="match status" value="1"/>
</dbReference>
<evidence type="ECO:0000313" key="2">
    <source>
        <dbReference type="EMBL" id="KAK9931446.1"/>
    </source>
</evidence>
<dbReference type="Proteomes" id="UP001457282">
    <property type="component" value="Unassembled WGS sequence"/>
</dbReference>
<gene>
    <name evidence="2" type="ORF">M0R45_018721</name>
</gene>
<feature type="domain" description="BRCT" evidence="1">
    <location>
        <begin position="1"/>
        <end position="62"/>
    </location>
</feature>
<dbReference type="SUPFAM" id="SSF52113">
    <property type="entry name" value="BRCT domain"/>
    <property type="match status" value="1"/>
</dbReference>
<accession>A0AAW1X531</accession>
<comment type="caution">
    <text evidence="2">The sequence shown here is derived from an EMBL/GenBank/DDBJ whole genome shotgun (WGS) entry which is preliminary data.</text>
</comment>
<dbReference type="InterPro" id="IPR001357">
    <property type="entry name" value="BRCT_dom"/>
</dbReference>
<dbReference type="EMBL" id="JBEDUW010000004">
    <property type="protein sequence ID" value="KAK9931446.1"/>
    <property type="molecule type" value="Genomic_DNA"/>
</dbReference>
<evidence type="ECO:0000313" key="3">
    <source>
        <dbReference type="Proteomes" id="UP001457282"/>
    </source>
</evidence>
<organism evidence="2 3">
    <name type="scientific">Rubus argutus</name>
    <name type="common">Southern blackberry</name>
    <dbReference type="NCBI Taxonomy" id="59490"/>
    <lineage>
        <taxon>Eukaryota</taxon>
        <taxon>Viridiplantae</taxon>
        <taxon>Streptophyta</taxon>
        <taxon>Embryophyta</taxon>
        <taxon>Tracheophyta</taxon>
        <taxon>Spermatophyta</taxon>
        <taxon>Magnoliopsida</taxon>
        <taxon>eudicotyledons</taxon>
        <taxon>Gunneridae</taxon>
        <taxon>Pentapetalae</taxon>
        <taxon>rosids</taxon>
        <taxon>fabids</taxon>
        <taxon>Rosales</taxon>
        <taxon>Rosaceae</taxon>
        <taxon>Rosoideae</taxon>
        <taxon>Rosoideae incertae sedis</taxon>
        <taxon>Rubus</taxon>
    </lineage>
</organism>
<keyword evidence="3" id="KW-1185">Reference proteome</keyword>
<protein>
    <recommendedName>
        <fullName evidence="1">BRCT domain-containing protein</fullName>
    </recommendedName>
</protein>
<reference evidence="2 3" key="1">
    <citation type="journal article" date="2023" name="G3 (Bethesda)">
        <title>A chromosome-length genome assembly and annotation of blackberry (Rubus argutus, cv. 'Hillquist').</title>
        <authorList>
            <person name="Bruna T."/>
            <person name="Aryal R."/>
            <person name="Dudchenko O."/>
            <person name="Sargent D.J."/>
            <person name="Mead D."/>
            <person name="Buti M."/>
            <person name="Cavallini A."/>
            <person name="Hytonen T."/>
            <person name="Andres J."/>
            <person name="Pham M."/>
            <person name="Weisz D."/>
            <person name="Mascagni F."/>
            <person name="Usai G."/>
            <person name="Natali L."/>
            <person name="Bassil N."/>
            <person name="Fernandez G.E."/>
            <person name="Lomsadze A."/>
            <person name="Armour M."/>
            <person name="Olukolu B."/>
            <person name="Poorten T."/>
            <person name="Britton C."/>
            <person name="Davik J."/>
            <person name="Ashrafi H."/>
            <person name="Aiden E.L."/>
            <person name="Borodovsky M."/>
            <person name="Worthington M."/>
        </authorList>
    </citation>
    <scope>NUCLEOTIDE SEQUENCE [LARGE SCALE GENOMIC DNA]</scope>
    <source>
        <strain evidence="2">PI 553951</strain>
    </source>
</reference>
<dbReference type="InterPro" id="IPR036420">
    <property type="entry name" value="BRCT_dom_sf"/>
</dbReference>